<keyword evidence="3" id="KW-0812">Transmembrane</keyword>
<dbReference type="EMBL" id="LAZR01063496">
    <property type="protein sequence ID" value="KKK59404.1"/>
    <property type="molecule type" value="Genomic_DNA"/>
</dbReference>
<feature type="non-terminal residue" evidence="5">
    <location>
        <position position="235"/>
    </location>
</feature>
<dbReference type="InterPro" id="IPR052346">
    <property type="entry name" value="O-mannosyl-transferase_TMTC"/>
</dbReference>
<dbReference type="PANTHER" id="PTHR44227:SF3">
    <property type="entry name" value="PROTEIN O-MANNOSYL-TRANSFERASE TMTC4"/>
    <property type="match status" value="1"/>
</dbReference>
<dbReference type="PANTHER" id="PTHR44227">
    <property type="match status" value="1"/>
</dbReference>
<reference evidence="5" key="1">
    <citation type="journal article" date="2015" name="Nature">
        <title>Complex archaea that bridge the gap between prokaryotes and eukaryotes.</title>
        <authorList>
            <person name="Spang A."/>
            <person name="Saw J.H."/>
            <person name="Jorgensen S.L."/>
            <person name="Zaremba-Niedzwiedzka K."/>
            <person name="Martijn J."/>
            <person name="Lind A.E."/>
            <person name="van Eijk R."/>
            <person name="Schleper C."/>
            <person name="Guy L."/>
            <person name="Ettema T.J."/>
        </authorList>
    </citation>
    <scope>NUCLEOTIDE SEQUENCE</scope>
</reference>
<evidence type="ECO:0000313" key="5">
    <source>
        <dbReference type="EMBL" id="KKK59404.1"/>
    </source>
</evidence>
<evidence type="ECO:0000256" key="2">
    <source>
        <dbReference type="ARBA" id="ARBA00022803"/>
    </source>
</evidence>
<feature type="domain" description="Glycosyltransferase RgtA/B/C/D-like" evidence="4">
    <location>
        <begin position="90"/>
        <end position="229"/>
    </location>
</feature>
<sequence>MVRKKPDWRIEQPRDEMSPLSPATSTPRWGVFLCGGIIVLVGIMAFYNSFGGVFVFDDNKVIKENPSIRQLWPPQKVISAEPGTTSHGRPVLAYSLAINYAISGLETWSYHAVNLAIHLLGALTLFGLARRTLLTDPLRERFGKASLLLSLGVAMIWTVHPLQTMSVTYIVQRAEAIVGLFYLLCLYCAVRGASSPRPRWWYSASVVACALGMASKEVMVTAPVIVLLYDRTFLG</sequence>
<keyword evidence="2" id="KW-0802">TPR repeat</keyword>
<organism evidence="5">
    <name type="scientific">marine sediment metagenome</name>
    <dbReference type="NCBI Taxonomy" id="412755"/>
    <lineage>
        <taxon>unclassified sequences</taxon>
        <taxon>metagenomes</taxon>
        <taxon>ecological metagenomes</taxon>
    </lineage>
</organism>
<feature type="transmembrane region" description="Helical" evidence="3">
    <location>
        <begin position="170"/>
        <end position="190"/>
    </location>
</feature>
<protein>
    <recommendedName>
        <fullName evidence="4">Glycosyltransferase RgtA/B/C/D-like domain-containing protein</fullName>
    </recommendedName>
</protein>
<dbReference type="Pfam" id="PF13231">
    <property type="entry name" value="PMT_2"/>
    <property type="match status" value="1"/>
</dbReference>
<proteinExistence type="predicted"/>
<accession>A0A0F8YZB2</accession>
<keyword evidence="3" id="KW-1133">Transmembrane helix</keyword>
<evidence type="ECO:0000256" key="1">
    <source>
        <dbReference type="ARBA" id="ARBA00022737"/>
    </source>
</evidence>
<keyword evidence="3" id="KW-0472">Membrane</keyword>
<feature type="transmembrane region" description="Helical" evidence="3">
    <location>
        <begin position="29"/>
        <end position="47"/>
    </location>
</feature>
<keyword evidence="1" id="KW-0677">Repeat</keyword>
<evidence type="ECO:0000256" key="3">
    <source>
        <dbReference type="SAM" id="Phobius"/>
    </source>
</evidence>
<dbReference type="AlphaFoldDB" id="A0A0F8YZB2"/>
<feature type="transmembrane region" description="Helical" evidence="3">
    <location>
        <begin position="141"/>
        <end position="158"/>
    </location>
</feature>
<name>A0A0F8YZB2_9ZZZZ</name>
<evidence type="ECO:0000259" key="4">
    <source>
        <dbReference type="Pfam" id="PF13231"/>
    </source>
</evidence>
<comment type="caution">
    <text evidence="5">The sequence shown here is derived from an EMBL/GenBank/DDBJ whole genome shotgun (WGS) entry which is preliminary data.</text>
</comment>
<gene>
    <name evidence="5" type="ORF">LCGC14_3034740</name>
</gene>
<dbReference type="InterPro" id="IPR038731">
    <property type="entry name" value="RgtA/B/C-like"/>
</dbReference>
<feature type="transmembrane region" description="Helical" evidence="3">
    <location>
        <begin position="108"/>
        <end position="129"/>
    </location>
</feature>
<feature type="transmembrane region" description="Helical" evidence="3">
    <location>
        <begin position="202"/>
        <end position="229"/>
    </location>
</feature>